<keyword evidence="5" id="KW-1185">Reference proteome</keyword>
<feature type="domain" description="M23ase beta-sheet core" evidence="3">
    <location>
        <begin position="102"/>
        <end position="208"/>
    </location>
</feature>
<evidence type="ECO:0000313" key="4">
    <source>
        <dbReference type="EMBL" id="QDH20291.1"/>
    </source>
</evidence>
<dbReference type="OrthoDB" id="2550176at2"/>
<evidence type="ECO:0000313" key="5">
    <source>
        <dbReference type="Proteomes" id="UP000316968"/>
    </source>
</evidence>
<evidence type="ECO:0000256" key="2">
    <source>
        <dbReference type="SAM" id="SignalP"/>
    </source>
</evidence>
<dbReference type="KEGG" id="saca:FFV09_05085"/>
<evidence type="ECO:0000256" key="1">
    <source>
        <dbReference type="ARBA" id="ARBA00022729"/>
    </source>
</evidence>
<keyword evidence="1 2" id="KW-0732">Signal</keyword>
<dbReference type="AlphaFoldDB" id="A0A4Y6UVC1"/>
<dbReference type="RefSeq" id="WP_141446686.1">
    <property type="nucleotide sequence ID" value="NZ_CP041217.1"/>
</dbReference>
<dbReference type="Proteomes" id="UP000316968">
    <property type="component" value="Chromosome"/>
</dbReference>
<feature type="signal peptide" evidence="2">
    <location>
        <begin position="1"/>
        <end position="48"/>
    </location>
</feature>
<sequence>MKHQRSGYGTGTGYVRERKGMRRHRPLRRIGAVVCALLALGAVSTASAADYGARFVQQYGVRTSIAPALTPARSDADGVLERYAPIESKTNQPRSVVGGTNPHNGADLAMAAGERVYAILPGRVTEIKSDTSAQLGSVIIDHDTDGDGTPDGDYVQYVHIDPAGSGGSGLRVGDYVTETTVIGTVDRAKRYNPHLHIQHVSRGRSGDPSSRTMPMYPFYRHASLATWNGGSDLDYVSADWQDGSLLYLTAYAGTDNPRTNRYDRNAPAEIRLHYKVGSGGRWKMSPVRFSLYEARTFRYRIDLRQATGARTGQQVHVYAVAVRATDPTFPGSAAYRHGLWPQFYKQPDRVLYASSQARADAASRVFTIR</sequence>
<dbReference type="InterPro" id="IPR011055">
    <property type="entry name" value="Dup_hybrid_motif"/>
</dbReference>
<dbReference type="Pfam" id="PF01551">
    <property type="entry name" value="Peptidase_M23"/>
    <property type="match status" value="1"/>
</dbReference>
<dbReference type="GO" id="GO:0004222">
    <property type="term" value="F:metalloendopeptidase activity"/>
    <property type="evidence" value="ECO:0007669"/>
    <property type="project" value="TreeGrafter"/>
</dbReference>
<dbReference type="Gene3D" id="2.70.70.10">
    <property type="entry name" value="Glucose Permease (Domain IIA)"/>
    <property type="match status" value="1"/>
</dbReference>
<dbReference type="EMBL" id="CP041217">
    <property type="protein sequence ID" value="QDH20291.1"/>
    <property type="molecule type" value="Genomic_DNA"/>
</dbReference>
<reference evidence="4 5" key="1">
    <citation type="submission" date="2019-06" db="EMBL/GenBank/DDBJ databases">
        <title>Saccharibacillus brassicae sp. nov., an endophytic bacterium isolated from Chinese cabbage seeds (Brassica pekinensis).</title>
        <authorList>
            <person name="Jiang L."/>
            <person name="Lee J."/>
            <person name="Kim S.W."/>
        </authorList>
    </citation>
    <scope>NUCLEOTIDE SEQUENCE [LARGE SCALE GENOMIC DNA]</scope>
    <source>
        <strain evidence="5">KCTC 43072 / ATSA2</strain>
    </source>
</reference>
<dbReference type="CDD" id="cd12797">
    <property type="entry name" value="M23_peptidase"/>
    <property type="match status" value="1"/>
</dbReference>
<dbReference type="InterPro" id="IPR050570">
    <property type="entry name" value="Cell_wall_metabolism_enzyme"/>
</dbReference>
<protein>
    <submittedName>
        <fullName evidence="4">M23 family metallopeptidase</fullName>
    </submittedName>
</protein>
<accession>A0A4Y6UVC1</accession>
<evidence type="ECO:0000259" key="3">
    <source>
        <dbReference type="Pfam" id="PF01551"/>
    </source>
</evidence>
<name>A0A4Y6UVC1_SACBS</name>
<dbReference type="SUPFAM" id="SSF51261">
    <property type="entry name" value="Duplicated hybrid motif"/>
    <property type="match status" value="1"/>
</dbReference>
<organism evidence="4 5">
    <name type="scientific">Saccharibacillus brassicae</name>
    <dbReference type="NCBI Taxonomy" id="2583377"/>
    <lineage>
        <taxon>Bacteria</taxon>
        <taxon>Bacillati</taxon>
        <taxon>Bacillota</taxon>
        <taxon>Bacilli</taxon>
        <taxon>Bacillales</taxon>
        <taxon>Paenibacillaceae</taxon>
        <taxon>Saccharibacillus</taxon>
    </lineage>
</organism>
<dbReference type="PANTHER" id="PTHR21666:SF289">
    <property type="entry name" value="L-ALA--D-GLU ENDOPEPTIDASE"/>
    <property type="match status" value="1"/>
</dbReference>
<gene>
    <name evidence="4" type="ORF">FFV09_05085</name>
</gene>
<dbReference type="InterPro" id="IPR016047">
    <property type="entry name" value="M23ase_b-sheet_dom"/>
</dbReference>
<proteinExistence type="predicted"/>
<dbReference type="PANTHER" id="PTHR21666">
    <property type="entry name" value="PEPTIDASE-RELATED"/>
    <property type="match status" value="1"/>
</dbReference>
<feature type="chain" id="PRO_5021189636" evidence="2">
    <location>
        <begin position="49"/>
        <end position="369"/>
    </location>
</feature>